<keyword evidence="4" id="KW-1185">Reference proteome</keyword>
<evidence type="ECO:0000313" key="2">
    <source>
        <dbReference type="EMBL" id="KDE05936.1"/>
    </source>
</evidence>
<dbReference type="AlphaFoldDB" id="U5H954"/>
<keyword evidence="1" id="KW-0812">Transmembrane</keyword>
<keyword evidence="1" id="KW-1133">Transmembrane helix</keyword>
<dbReference type="OMA" id="HIRFFVM"/>
<feature type="transmembrane region" description="Helical" evidence="1">
    <location>
        <begin position="12"/>
        <end position="35"/>
    </location>
</feature>
<accession>U5H954</accession>
<dbReference type="Proteomes" id="UP000017200">
    <property type="component" value="Unassembled WGS sequence"/>
</dbReference>
<dbReference type="EMBL" id="GL541679">
    <property type="protein sequence ID" value="KDE05936.1"/>
    <property type="molecule type" value="Genomic_DNA"/>
</dbReference>
<evidence type="ECO:0000313" key="3">
    <source>
        <dbReference type="EnsemblFungi" id="MVLG_03748T0"/>
    </source>
</evidence>
<dbReference type="EnsemblFungi" id="MVLG_03748T0">
    <property type="protein sequence ID" value="MVLG_03748T0"/>
    <property type="gene ID" value="MVLG_03748"/>
</dbReference>
<dbReference type="STRING" id="683840.U5H954"/>
<organism evidence="2">
    <name type="scientific">Microbotryum lychnidis-dioicae (strain p1A1 Lamole / MvSl-1064)</name>
    <name type="common">Anther smut fungus</name>
    <dbReference type="NCBI Taxonomy" id="683840"/>
    <lineage>
        <taxon>Eukaryota</taxon>
        <taxon>Fungi</taxon>
        <taxon>Dikarya</taxon>
        <taxon>Basidiomycota</taxon>
        <taxon>Pucciniomycotina</taxon>
        <taxon>Microbotryomycetes</taxon>
        <taxon>Microbotryales</taxon>
        <taxon>Microbotryaceae</taxon>
        <taxon>Microbotryum</taxon>
    </lineage>
</organism>
<reference evidence="3" key="4">
    <citation type="submission" date="2015-06" db="UniProtKB">
        <authorList>
            <consortium name="EnsemblFungi"/>
        </authorList>
    </citation>
    <scope>IDENTIFICATION</scope>
</reference>
<gene>
    <name evidence="2" type="ORF">MVLG_03748</name>
</gene>
<protein>
    <submittedName>
        <fullName evidence="2">Chitin synthase</fullName>
    </submittedName>
</protein>
<evidence type="ECO:0000313" key="4">
    <source>
        <dbReference type="Proteomes" id="UP000017200"/>
    </source>
</evidence>
<proteinExistence type="predicted"/>
<feature type="transmembrane region" description="Helical" evidence="1">
    <location>
        <begin position="73"/>
        <end position="96"/>
    </location>
</feature>
<keyword evidence="1" id="KW-0472">Membrane</keyword>
<feature type="transmembrane region" description="Helical" evidence="1">
    <location>
        <begin position="47"/>
        <end position="66"/>
    </location>
</feature>
<dbReference type="InParanoid" id="U5H954"/>
<reference evidence="2" key="2">
    <citation type="submission" date="2010-11" db="EMBL/GenBank/DDBJ databases">
        <authorList>
            <consortium name="The Broad Institute Genome Sequencing Platform"/>
            <person name="Earl A."/>
            <person name="Ward D."/>
            <person name="Feldgarden M."/>
            <person name="Gevers D."/>
            <person name="Butler R."/>
            <person name="Young S.K."/>
            <person name="Zeng Q."/>
            <person name="Gargeya S."/>
            <person name="Fitzgerald M."/>
            <person name="Haas B."/>
            <person name="Abouelleil A."/>
            <person name="Alvarado L."/>
            <person name="Arachchi H.M."/>
            <person name="Berlin A."/>
            <person name="Brown A."/>
            <person name="Chapman S.B."/>
            <person name="Chen Z."/>
            <person name="Dunbar C."/>
            <person name="Freedman E."/>
            <person name="Gearin G."/>
            <person name="Gellesch M."/>
            <person name="Goldberg J."/>
            <person name="Griggs A."/>
            <person name="Gujja S."/>
            <person name="Heilman E."/>
            <person name="Heiman D."/>
            <person name="Howarth C."/>
            <person name="Larson L."/>
            <person name="Lui A."/>
            <person name="MacDonald P.J.P."/>
            <person name="Mehta T."/>
            <person name="Montmayeur A."/>
            <person name="Murphy C."/>
            <person name="Neiman D."/>
            <person name="Pearson M."/>
            <person name="Priest M."/>
            <person name="Roberts A."/>
            <person name="Saif S."/>
            <person name="Shea T."/>
            <person name="Shenoy N."/>
            <person name="Sisk P."/>
            <person name="Stolte C."/>
            <person name="Sykes S."/>
            <person name="White J."/>
            <person name="Yandava C."/>
            <person name="Wortman J."/>
            <person name="Nusbaum C."/>
            <person name="Birren B."/>
        </authorList>
    </citation>
    <scope>NUCLEOTIDE SEQUENCE</scope>
    <source>
        <strain evidence="2">P1A1 Lamole</strain>
    </source>
</reference>
<dbReference type="HOGENOM" id="CLU_2172948_0_0_1"/>
<reference evidence="4" key="1">
    <citation type="submission" date="2010-11" db="EMBL/GenBank/DDBJ databases">
        <title>The genome sequence of Microbotryum violaceum strain p1A1 Lamole.</title>
        <authorList>
            <person name="Cuomo C."/>
            <person name="Perlin M."/>
            <person name="Young S.K."/>
            <person name="Zeng Q."/>
            <person name="Gargeya S."/>
            <person name="Alvarado L."/>
            <person name="Berlin A."/>
            <person name="Chapman S.B."/>
            <person name="Chen Z."/>
            <person name="Freedman E."/>
            <person name="Gellesch M."/>
            <person name="Goldberg J."/>
            <person name="Griggs A."/>
            <person name="Gujja S."/>
            <person name="Heilman E."/>
            <person name="Heiman D."/>
            <person name="Howarth C."/>
            <person name="Mehta T."/>
            <person name="Neiman D."/>
            <person name="Pearson M."/>
            <person name="Roberts A."/>
            <person name="Saif S."/>
            <person name="Shea T."/>
            <person name="Shenoy N."/>
            <person name="Sisk P."/>
            <person name="Stolte C."/>
            <person name="Sykes S."/>
            <person name="White J."/>
            <person name="Yandava C."/>
            <person name="Haas B."/>
            <person name="Nusbaum C."/>
            <person name="Birren B."/>
        </authorList>
    </citation>
    <scope>NUCLEOTIDE SEQUENCE [LARGE SCALE GENOMIC DNA]</scope>
    <source>
        <strain evidence="4">p1A1 Lamole</strain>
    </source>
</reference>
<dbReference type="Pfam" id="PF03142">
    <property type="entry name" value="Chitin_synth_2"/>
    <property type="match status" value="1"/>
</dbReference>
<name>U5H954_USTV1</name>
<dbReference type="OrthoDB" id="370884at2759"/>
<reference evidence="2 4" key="3">
    <citation type="journal article" date="2015" name="BMC Genomics">
        <title>Sex and parasites: genomic and transcriptomic analysis of Microbotryum lychnidis-dioicae, the biotrophic and plant-castrating anther smut fungus.</title>
        <authorList>
            <person name="Perlin M.H."/>
            <person name="Amselem J."/>
            <person name="Fontanillas E."/>
            <person name="Toh S.S."/>
            <person name="Chen Z."/>
            <person name="Goldberg J."/>
            <person name="Duplessis S."/>
            <person name="Henrissat B."/>
            <person name="Young S."/>
            <person name="Zeng Q."/>
            <person name="Aguileta G."/>
            <person name="Petit E."/>
            <person name="Badouin H."/>
            <person name="Andrews J."/>
            <person name="Razeeq D."/>
            <person name="Gabaldon T."/>
            <person name="Quesneville H."/>
            <person name="Giraud T."/>
            <person name="Hood M.E."/>
            <person name="Schultz D.J."/>
            <person name="Cuomo C.A."/>
        </authorList>
    </citation>
    <scope>NUCLEOTIDE SEQUENCE [LARGE SCALE GENOMIC DNA]</scope>
    <source>
        <strain evidence="4">p1A1 Lamole</strain>
        <strain evidence="2">P1A1 Lamole</strain>
    </source>
</reference>
<sequence>MLGLGARDHIRFFVMIDLFGTLILPATFVYLIYLIVEVLLGDTQVPVIALAMVGATYGLQAVIFLFKRQWQFIGWLVIYILAYPIYSFILPIYVLWMPLIVIAAPKRVRS</sequence>
<evidence type="ECO:0000256" key="1">
    <source>
        <dbReference type="SAM" id="Phobius"/>
    </source>
</evidence>
<dbReference type="EMBL" id="AEIJ01000365">
    <property type="status" value="NOT_ANNOTATED_CDS"/>
    <property type="molecule type" value="Genomic_DNA"/>
</dbReference>